<dbReference type="EMBL" id="CAJNDS010002561">
    <property type="protein sequence ID" value="CAE7526121.1"/>
    <property type="molecule type" value="Genomic_DNA"/>
</dbReference>
<evidence type="ECO:0000313" key="3">
    <source>
        <dbReference type="EMBL" id="CAE7526121.1"/>
    </source>
</evidence>
<evidence type="ECO:0000313" key="4">
    <source>
        <dbReference type="Proteomes" id="UP000604046"/>
    </source>
</evidence>
<feature type="compositionally biased region" description="Low complexity" evidence="1">
    <location>
        <begin position="358"/>
        <end position="377"/>
    </location>
</feature>
<evidence type="ECO:0000256" key="2">
    <source>
        <dbReference type="SAM" id="Phobius"/>
    </source>
</evidence>
<dbReference type="Proteomes" id="UP000604046">
    <property type="component" value="Unassembled WGS sequence"/>
</dbReference>
<feature type="transmembrane region" description="Helical" evidence="2">
    <location>
        <begin position="12"/>
        <end position="37"/>
    </location>
</feature>
<feature type="compositionally biased region" description="Low complexity" evidence="1">
    <location>
        <begin position="225"/>
        <end position="241"/>
    </location>
</feature>
<reference evidence="3" key="1">
    <citation type="submission" date="2021-02" db="EMBL/GenBank/DDBJ databases">
        <authorList>
            <person name="Dougan E. K."/>
            <person name="Rhodes N."/>
            <person name="Thang M."/>
            <person name="Chan C."/>
        </authorList>
    </citation>
    <scope>NUCLEOTIDE SEQUENCE</scope>
</reference>
<sequence length="377" mass="40397">MSPVNSPIDLPVWWRGSELLAICHAGAAVLLLAAVLARYARGRRQQAEVEDGHDIEEGLQVGSGGMAEGVQQANSGNFFRSPPGLCHPSQVDGPQPGLLTLEQVSLYRHALAAAAFGVPGDMQQEDDTLPPGLCLPNQVECQPVSPLQVGSGVAQGVQQANSGNFFRSPPGLCHPSQVDSPQPGLPTLEQVALHRRALALGGFSVPQDVRQVTDNLHLPPGLCLPSQVESQPPSPQVGSGSMAQGVQQANSGSLRSPPGLCRPNQVDSSQPALPTLEQEWQPTSPVWRRPNEPTSPIRLWREQAWHFEDREGRLENDGQTFQARDLWDWKNPVTSYALEIRNFKKVIEKIKEGGEGMSMASSYASGASSPASSTASS</sequence>
<name>A0A812T9X0_9DINO</name>
<accession>A0A812T9X0</accession>
<feature type="compositionally biased region" description="Polar residues" evidence="1">
    <location>
        <begin position="265"/>
        <end position="284"/>
    </location>
</feature>
<keyword evidence="2" id="KW-1133">Transmembrane helix</keyword>
<keyword evidence="2" id="KW-0812">Transmembrane</keyword>
<organism evidence="3 4">
    <name type="scientific">Symbiodinium natans</name>
    <dbReference type="NCBI Taxonomy" id="878477"/>
    <lineage>
        <taxon>Eukaryota</taxon>
        <taxon>Sar</taxon>
        <taxon>Alveolata</taxon>
        <taxon>Dinophyceae</taxon>
        <taxon>Suessiales</taxon>
        <taxon>Symbiodiniaceae</taxon>
        <taxon>Symbiodinium</taxon>
    </lineage>
</organism>
<feature type="region of interest" description="Disordered" evidence="1">
    <location>
        <begin position="355"/>
        <end position="377"/>
    </location>
</feature>
<proteinExistence type="predicted"/>
<keyword evidence="4" id="KW-1185">Reference proteome</keyword>
<evidence type="ECO:0000256" key="1">
    <source>
        <dbReference type="SAM" id="MobiDB-lite"/>
    </source>
</evidence>
<protein>
    <submittedName>
        <fullName evidence="3">Uncharacterized protein</fullName>
    </submittedName>
</protein>
<dbReference type="AlphaFoldDB" id="A0A812T9X0"/>
<comment type="caution">
    <text evidence="3">The sequence shown here is derived from an EMBL/GenBank/DDBJ whole genome shotgun (WGS) entry which is preliminary data.</text>
</comment>
<feature type="region of interest" description="Disordered" evidence="1">
    <location>
        <begin position="223"/>
        <end position="291"/>
    </location>
</feature>
<keyword evidence="2" id="KW-0472">Membrane</keyword>
<feature type="compositionally biased region" description="Polar residues" evidence="1">
    <location>
        <begin position="242"/>
        <end position="254"/>
    </location>
</feature>
<gene>
    <name evidence="3" type="ORF">SNAT2548_LOCUS29451</name>
</gene>